<keyword evidence="12" id="KW-1185">Reference proteome</keyword>
<dbReference type="PANTHER" id="PTHR21137:SF35">
    <property type="entry name" value="ODORANT RECEPTOR 19A-RELATED"/>
    <property type="match status" value="1"/>
</dbReference>
<sequence>MNKVIKFPFFSVNIQLYRKKVLFYARMLCCALYLSLTVICVETTVIWTIADNEAELYEKFNPYLNKISLYRKSSFEVYLPFDTSLDGHAWLNRIPEVLRIVLLQTFIAIDTALTGSLIHLISQTMIVNEAFKYVDKDIDTNQTLKNIFLVKEIRLVKCVNELQKIYRGFEILEEMCSWQILIQCGLATLLLCCLTYIIPLVTSKTEGFCCVVFLCASLGNIFILSYCCQTLTLELQNVALSVYETDWPFYPLRMKKIVLFLLRRLQKPACLTAGKMFSINLTLFNLIIQRSYSFYTLINASTKKV</sequence>
<proteinExistence type="predicted"/>
<keyword evidence="5" id="KW-0552">Olfaction</keyword>
<name>A0ABM5KQJ6_DIAVI</name>
<dbReference type="InterPro" id="IPR004117">
    <property type="entry name" value="7tm6_olfct_rcpt"/>
</dbReference>
<comment type="subcellular location">
    <subcellularLocation>
        <location evidence="1">Cell membrane</location>
        <topology evidence="1">Multi-pass membrane protein</topology>
    </subcellularLocation>
</comment>
<dbReference type="GeneID" id="114328437"/>
<dbReference type="PANTHER" id="PTHR21137">
    <property type="entry name" value="ODORANT RECEPTOR"/>
    <property type="match status" value="1"/>
</dbReference>
<evidence type="ECO:0000256" key="4">
    <source>
        <dbReference type="ARBA" id="ARBA00022692"/>
    </source>
</evidence>
<feature type="transmembrane region" description="Helical" evidence="10">
    <location>
        <begin position="21"/>
        <end position="50"/>
    </location>
</feature>
<keyword evidence="8" id="KW-0675">Receptor</keyword>
<evidence type="ECO:0000256" key="5">
    <source>
        <dbReference type="ARBA" id="ARBA00022725"/>
    </source>
</evidence>
<dbReference type="EnsemblMetazoa" id="XM_050656506.1">
    <property type="protein sequence ID" value="XP_050512463.1"/>
    <property type="gene ID" value="LOC114328437"/>
</dbReference>
<evidence type="ECO:0000256" key="10">
    <source>
        <dbReference type="SAM" id="Phobius"/>
    </source>
</evidence>
<dbReference type="Proteomes" id="UP001652700">
    <property type="component" value="Unplaced"/>
</dbReference>
<keyword evidence="9" id="KW-0807">Transducer</keyword>
<protein>
    <submittedName>
        <fullName evidence="11">Uncharacterized protein</fullName>
    </submittedName>
</protein>
<accession>A0ABM5KQJ6</accession>
<reference evidence="11" key="1">
    <citation type="submission" date="2025-05" db="UniProtKB">
        <authorList>
            <consortium name="EnsemblMetazoa"/>
        </authorList>
    </citation>
    <scope>IDENTIFICATION</scope>
</reference>
<feature type="transmembrane region" description="Helical" evidence="10">
    <location>
        <begin position="208"/>
        <end position="226"/>
    </location>
</feature>
<organism evidence="11 12">
    <name type="scientific">Diabrotica virgifera virgifera</name>
    <name type="common">western corn rootworm</name>
    <dbReference type="NCBI Taxonomy" id="50390"/>
    <lineage>
        <taxon>Eukaryota</taxon>
        <taxon>Metazoa</taxon>
        <taxon>Ecdysozoa</taxon>
        <taxon>Arthropoda</taxon>
        <taxon>Hexapoda</taxon>
        <taxon>Insecta</taxon>
        <taxon>Pterygota</taxon>
        <taxon>Neoptera</taxon>
        <taxon>Endopterygota</taxon>
        <taxon>Coleoptera</taxon>
        <taxon>Polyphaga</taxon>
        <taxon>Cucujiformia</taxon>
        <taxon>Chrysomeloidea</taxon>
        <taxon>Chrysomelidae</taxon>
        <taxon>Galerucinae</taxon>
        <taxon>Diabroticina</taxon>
        <taxon>Diabroticites</taxon>
        <taxon>Diabrotica</taxon>
    </lineage>
</organism>
<keyword evidence="3" id="KW-0716">Sensory transduction</keyword>
<evidence type="ECO:0000313" key="11">
    <source>
        <dbReference type="EnsemblMetazoa" id="XP_050512463.1"/>
    </source>
</evidence>
<evidence type="ECO:0000313" key="12">
    <source>
        <dbReference type="Proteomes" id="UP001652700"/>
    </source>
</evidence>
<evidence type="ECO:0000256" key="3">
    <source>
        <dbReference type="ARBA" id="ARBA00022606"/>
    </source>
</evidence>
<keyword evidence="7 10" id="KW-0472">Membrane</keyword>
<feature type="transmembrane region" description="Helical" evidence="10">
    <location>
        <begin position="180"/>
        <end position="201"/>
    </location>
</feature>
<evidence type="ECO:0000256" key="6">
    <source>
        <dbReference type="ARBA" id="ARBA00022989"/>
    </source>
</evidence>
<keyword evidence="6 10" id="KW-1133">Transmembrane helix</keyword>
<keyword evidence="2" id="KW-1003">Cell membrane</keyword>
<keyword evidence="4 10" id="KW-0812">Transmembrane</keyword>
<evidence type="ECO:0000256" key="9">
    <source>
        <dbReference type="ARBA" id="ARBA00023224"/>
    </source>
</evidence>
<evidence type="ECO:0000256" key="2">
    <source>
        <dbReference type="ARBA" id="ARBA00022475"/>
    </source>
</evidence>
<evidence type="ECO:0000256" key="1">
    <source>
        <dbReference type="ARBA" id="ARBA00004651"/>
    </source>
</evidence>
<dbReference type="Pfam" id="PF02949">
    <property type="entry name" value="7tm_6"/>
    <property type="match status" value="1"/>
</dbReference>
<evidence type="ECO:0000256" key="8">
    <source>
        <dbReference type="ARBA" id="ARBA00023170"/>
    </source>
</evidence>
<evidence type="ECO:0000256" key="7">
    <source>
        <dbReference type="ARBA" id="ARBA00023136"/>
    </source>
</evidence>
<dbReference type="RefSeq" id="XP_050512463.1">
    <property type="nucleotide sequence ID" value="XM_050656506.1"/>
</dbReference>